<sequence>MEAELTRFSRSLDALSGHLQNPNKEPAIDLLRNALPRYEPAGYPTDKPLPKSAVKLTLSNDLISKICNVLRLLLEPVLNLASRRPPPTNWDASMGFMAAFDMAAGVLMHLALLSQLLPVLLDSPETSRLVAQLSDESLLQSLADWSRLAEKVGWRLAEFRTDSSRSATAARPKAQTRPKAYRVRNTSYGGLSTLNFASNVTGFGGHSEVVNLVCNTSFLMNSLVEYVCKSSHASAAPRLPLLAATLHRTQLLAAVSSALRSAPALPFWGSAGPDGPVETAAMGYASGLTALSNTAYMLAEHMEGTAAAAGAVPHVLELLSDGELQRLLLEAMERVAELYEEETGMASSEAGCPHGAAAPPPPPSQPEARVGTSSGPTTRSGSPAAAGTTAGCPGSSEAGSSGGTRGPGGGWPLFDASVAPRISSDGDQAAAIQRWDVVRRTLATWRALQHHGKVAPVLPPPRRLAPLALRLNRALVTAPPPVPHDPGQQPLTPAELAKQDVGLPLNDTMLLCQALLLTLKRCGAEEVVALQPGLYEAWAWGLAAAARRFVRAIKGGAGGSSSSSSSSSAEVKGALLSAQQTLIKGQELVGKFLLDPRAGWPALSPALREDVVRRLAGAGLLRSWDTALRLAADSGYARLLGSAVSALLPSVELLMVPLLREAMRPRPLSAAAATAACPVAGAGAPAAGFPPSSLLLPPPVAVTDPWDGARELGWLVTAAKLVSQHGWELEQSSGLVHSGESSSSWGFLSLRAALQSLALGPDGLPALLTELAAEPAAVAGAPAAGAHAGTGSGGPDPRVLALLEGIALAARSVFATSHLACAESTSAVLPSTASEVTALRSATRLLPPPAVLGAEPLLPLGAAAAALRALMAKGGGGTVPNAVASAARRLAQSVVTALAELAAEPVLEPYAQSVVTALAELGCGAGPGAVRAGGAGGTGGG</sequence>
<dbReference type="EMBL" id="LSYV01000008">
    <property type="protein sequence ID" value="KXZ53499.1"/>
    <property type="molecule type" value="Genomic_DNA"/>
</dbReference>
<name>A0A150GUI4_GONPE</name>
<feature type="compositionally biased region" description="Gly residues" evidence="1">
    <location>
        <begin position="400"/>
        <end position="411"/>
    </location>
</feature>
<reference evidence="3" key="1">
    <citation type="journal article" date="2016" name="Nat. Commun.">
        <title>The Gonium pectorale genome demonstrates co-option of cell cycle regulation during the evolution of multicellularity.</title>
        <authorList>
            <person name="Hanschen E.R."/>
            <person name="Marriage T.N."/>
            <person name="Ferris P.J."/>
            <person name="Hamaji T."/>
            <person name="Toyoda A."/>
            <person name="Fujiyama A."/>
            <person name="Neme R."/>
            <person name="Noguchi H."/>
            <person name="Minakuchi Y."/>
            <person name="Suzuki M."/>
            <person name="Kawai-Toyooka H."/>
            <person name="Smith D.R."/>
            <person name="Sparks H."/>
            <person name="Anderson J."/>
            <person name="Bakaric R."/>
            <person name="Luria V."/>
            <person name="Karger A."/>
            <person name="Kirschner M.W."/>
            <person name="Durand P.M."/>
            <person name="Michod R.E."/>
            <person name="Nozaki H."/>
            <person name="Olson B.J."/>
        </authorList>
    </citation>
    <scope>NUCLEOTIDE SEQUENCE [LARGE SCALE GENOMIC DNA]</scope>
    <source>
        <strain evidence="3">NIES-2863</strain>
    </source>
</reference>
<keyword evidence="3" id="KW-1185">Reference proteome</keyword>
<gene>
    <name evidence="2" type="ORF">GPECTOR_7g949</name>
</gene>
<protein>
    <submittedName>
        <fullName evidence="2">Uncharacterized protein</fullName>
    </submittedName>
</protein>
<evidence type="ECO:0000313" key="3">
    <source>
        <dbReference type="Proteomes" id="UP000075714"/>
    </source>
</evidence>
<feature type="region of interest" description="Disordered" evidence="1">
    <location>
        <begin position="341"/>
        <end position="417"/>
    </location>
</feature>
<organism evidence="2 3">
    <name type="scientific">Gonium pectorale</name>
    <name type="common">Green alga</name>
    <dbReference type="NCBI Taxonomy" id="33097"/>
    <lineage>
        <taxon>Eukaryota</taxon>
        <taxon>Viridiplantae</taxon>
        <taxon>Chlorophyta</taxon>
        <taxon>core chlorophytes</taxon>
        <taxon>Chlorophyceae</taxon>
        <taxon>CS clade</taxon>
        <taxon>Chlamydomonadales</taxon>
        <taxon>Volvocaceae</taxon>
        <taxon>Gonium</taxon>
    </lineage>
</organism>
<proteinExistence type="predicted"/>
<evidence type="ECO:0000256" key="1">
    <source>
        <dbReference type="SAM" id="MobiDB-lite"/>
    </source>
</evidence>
<dbReference type="AlphaFoldDB" id="A0A150GUI4"/>
<accession>A0A150GUI4</accession>
<evidence type="ECO:0000313" key="2">
    <source>
        <dbReference type="EMBL" id="KXZ53499.1"/>
    </source>
</evidence>
<feature type="compositionally biased region" description="Low complexity" evidence="1">
    <location>
        <begin position="366"/>
        <end position="396"/>
    </location>
</feature>
<dbReference type="Proteomes" id="UP000075714">
    <property type="component" value="Unassembled WGS sequence"/>
</dbReference>
<comment type="caution">
    <text evidence="2">The sequence shown here is derived from an EMBL/GenBank/DDBJ whole genome shotgun (WGS) entry which is preliminary data.</text>
</comment>